<keyword evidence="1" id="KW-1185">Reference proteome</keyword>
<dbReference type="WBParaSite" id="Csp11.Scaffold628.g6946.t1">
    <property type="protein sequence ID" value="Csp11.Scaffold628.g6946.t1"/>
    <property type="gene ID" value="Csp11.Scaffold628.g6946"/>
</dbReference>
<dbReference type="Proteomes" id="UP000095282">
    <property type="component" value="Unplaced"/>
</dbReference>
<accession>A0A1I7TKY9</accession>
<dbReference type="AlphaFoldDB" id="A0A1I7TKY9"/>
<organism evidence="1 2">
    <name type="scientific">Caenorhabditis tropicalis</name>
    <dbReference type="NCBI Taxonomy" id="1561998"/>
    <lineage>
        <taxon>Eukaryota</taxon>
        <taxon>Metazoa</taxon>
        <taxon>Ecdysozoa</taxon>
        <taxon>Nematoda</taxon>
        <taxon>Chromadorea</taxon>
        <taxon>Rhabditida</taxon>
        <taxon>Rhabditina</taxon>
        <taxon>Rhabditomorpha</taxon>
        <taxon>Rhabditoidea</taxon>
        <taxon>Rhabditidae</taxon>
        <taxon>Peloderinae</taxon>
        <taxon>Caenorhabditis</taxon>
    </lineage>
</organism>
<dbReference type="PANTHER" id="PTHR21503">
    <property type="entry name" value="F-BOX-CONTAINING HYPOTHETICAL PROTEIN C.ELEGANS"/>
    <property type="match status" value="1"/>
</dbReference>
<reference evidence="2" key="1">
    <citation type="submission" date="2016-11" db="UniProtKB">
        <authorList>
            <consortium name="WormBaseParasite"/>
        </authorList>
    </citation>
    <scope>IDENTIFICATION</scope>
</reference>
<dbReference type="eggNOG" id="ENOG502TIGW">
    <property type="taxonomic scope" value="Eukaryota"/>
</dbReference>
<evidence type="ECO:0000313" key="2">
    <source>
        <dbReference type="WBParaSite" id="Csp11.Scaffold628.g6946.t1"/>
    </source>
</evidence>
<sequence length="261" mass="31240">MFKPEESTPYLGHEPREIGGIKIGIEKTPFWISSQNPPIQIKIACDYVLNLFRLPMIHYFLFLDDHKELFPKRFGVTKCDHFSVQTIGKFPTDELKYVLEKVQVSELLLLSLEISNDFELGFVQFSICELKIFRAFWITKETFLAMDCARIDLEYNRQLPIREFVSQWLSSRNTRFKWLRMSWEKWDVNWGKGFKPMECNPAIRGRYFRMGYNKLDCEKGIDFLRDDALLATVVVWRNYRIFFVVWHKRYQPDTDGLPWAY</sequence>
<proteinExistence type="predicted"/>
<protein>
    <submittedName>
        <fullName evidence="2">FBA_2 domain-containing protein</fullName>
    </submittedName>
</protein>
<dbReference type="PANTHER" id="PTHR21503:SF50">
    <property type="entry name" value="F-BOX DOMAIN-CONTAINING PROTEIN"/>
    <property type="match status" value="1"/>
</dbReference>
<evidence type="ECO:0000313" key="1">
    <source>
        <dbReference type="Proteomes" id="UP000095282"/>
    </source>
</evidence>
<name>A0A1I7TKY9_9PELO</name>